<evidence type="ECO:0000259" key="1">
    <source>
        <dbReference type="PROSITE" id="PS50943"/>
    </source>
</evidence>
<dbReference type="InterPro" id="IPR010982">
    <property type="entry name" value="Lambda_DNA-bd_dom_sf"/>
</dbReference>
<dbReference type="Gene3D" id="1.10.260.40">
    <property type="entry name" value="lambda repressor-like DNA-binding domains"/>
    <property type="match status" value="1"/>
</dbReference>
<comment type="caution">
    <text evidence="2">The sequence shown here is derived from an EMBL/GenBank/DDBJ whole genome shotgun (WGS) entry which is preliminary data.</text>
</comment>
<reference evidence="3" key="1">
    <citation type="journal article" date="2019" name="Int. J. Syst. Evol. Microbiol.">
        <title>The Global Catalogue of Microorganisms (GCM) 10K type strain sequencing project: providing services to taxonomists for standard genome sequencing and annotation.</title>
        <authorList>
            <consortium name="The Broad Institute Genomics Platform"/>
            <consortium name="The Broad Institute Genome Sequencing Center for Infectious Disease"/>
            <person name="Wu L."/>
            <person name="Ma J."/>
        </authorList>
    </citation>
    <scope>NUCLEOTIDE SEQUENCE [LARGE SCALE GENOMIC DNA]</scope>
    <source>
        <strain evidence="3">NBRC 111980</strain>
    </source>
</reference>
<keyword evidence="3" id="KW-1185">Reference proteome</keyword>
<dbReference type="SUPFAM" id="SSF47413">
    <property type="entry name" value="lambda repressor-like DNA-binding domains"/>
    <property type="match status" value="1"/>
</dbReference>
<dbReference type="EMBL" id="BSOB01000025">
    <property type="protein sequence ID" value="GLQ93818.1"/>
    <property type="molecule type" value="Genomic_DNA"/>
</dbReference>
<evidence type="ECO:0000313" key="2">
    <source>
        <dbReference type="EMBL" id="GLQ93818.1"/>
    </source>
</evidence>
<name>A0ABQ5XS15_9GAMM</name>
<organism evidence="2 3">
    <name type="scientific">Dyella acidisoli</name>
    <dbReference type="NCBI Taxonomy" id="1867834"/>
    <lineage>
        <taxon>Bacteria</taxon>
        <taxon>Pseudomonadati</taxon>
        <taxon>Pseudomonadota</taxon>
        <taxon>Gammaproteobacteria</taxon>
        <taxon>Lysobacterales</taxon>
        <taxon>Rhodanobacteraceae</taxon>
        <taxon>Dyella</taxon>
    </lineage>
</organism>
<protein>
    <recommendedName>
        <fullName evidence="1">HTH cro/C1-type domain-containing protein</fullName>
    </recommendedName>
</protein>
<dbReference type="CDD" id="cd00093">
    <property type="entry name" value="HTH_XRE"/>
    <property type="match status" value="1"/>
</dbReference>
<sequence length="70" mass="7906">MRQHRGLTQQDVALRASVPRRKVIEIEQGSPRVVIETYAKVAHVVGGELSLAPARRPTLEEVREIFTDED</sequence>
<evidence type="ECO:0000313" key="3">
    <source>
        <dbReference type="Proteomes" id="UP001156670"/>
    </source>
</evidence>
<accession>A0ABQ5XS15</accession>
<proteinExistence type="predicted"/>
<feature type="domain" description="HTH cro/C1-type" evidence="1">
    <location>
        <begin position="1"/>
        <end position="52"/>
    </location>
</feature>
<dbReference type="PROSITE" id="PS50943">
    <property type="entry name" value="HTH_CROC1"/>
    <property type="match status" value="1"/>
</dbReference>
<dbReference type="Proteomes" id="UP001156670">
    <property type="component" value="Unassembled WGS sequence"/>
</dbReference>
<dbReference type="InterPro" id="IPR001387">
    <property type="entry name" value="Cro/C1-type_HTH"/>
</dbReference>
<gene>
    <name evidence="2" type="ORF">GCM10007901_27690</name>
</gene>